<reference evidence="5 6" key="2">
    <citation type="submission" date="2018-11" db="EMBL/GenBank/DDBJ databases">
        <authorList>
            <consortium name="Pathogen Informatics"/>
        </authorList>
    </citation>
    <scope>NUCLEOTIDE SEQUENCE [LARGE SCALE GENOMIC DNA]</scope>
</reference>
<sequence>MVFIGGLQSVETRKRLLKRGELTSKEALEQAEAYERVGINAPHLKEGPQAVGVAQVSQLKGNRVRQQRRTGPPQERKGKKSGKGPARDKLNCRVCGRPGHFGYECLKRSSAYCNVCKKKGHFPAVCWKKGSPKSSRQVHWCEEPAGSSDSEEDTVTFGNHTATMEFHLFKGATHSLCGRDMIRELQINCGPHYEKVDKVEVWSRVEIKREILRLLEKSRSLFQGGLGRCTTAQAKLKFKDDKIVPKFFRARPVPIALRPKVEAKLEELVKNGTLKRVEHSQWATPLVVVPKPGGRIRICGDYKVTVNPQLDINQYPLPKPVANNFGYRYLLLCRRPHIYIYQTTRGRLLLTCVNTFVTVFWTYFAVVMMRSDAKLTAVLESFIRAEMELDIWDHGHTALALEVRIQHYRKNTTERRTDLQDLISSPVKLVVCSGILMTYMMLMISIGYCTNRILHMLKNSAMSIALKRLHRQMLVLLLLQLLNPLISMYGPVIIFVIFLVNNFTTPVALSAVMCALYSTFPLVNPIVMLYFVTDYRAFIVKRLTRTKSDNVWSNSWNMKASDNKARPAFS</sequence>
<feature type="transmembrane region" description="Helical" evidence="3">
    <location>
        <begin position="474"/>
        <end position="501"/>
    </location>
</feature>
<proteinExistence type="predicted"/>
<dbReference type="GO" id="GO:0005737">
    <property type="term" value="C:cytoplasm"/>
    <property type="evidence" value="ECO:0007669"/>
    <property type="project" value="UniProtKB-ARBA"/>
</dbReference>
<keyword evidence="6" id="KW-1185">Reference proteome</keyword>
<protein>
    <submittedName>
        <fullName evidence="7">CCHC-type domain-containing protein</fullName>
    </submittedName>
</protein>
<dbReference type="SUPFAM" id="SSF57756">
    <property type="entry name" value="Retrovirus zinc finger-like domains"/>
    <property type="match status" value="1"/>
</dbReference>
<evidence type="ECO:0000259" key="4">
    <source>
        <dbReference type="PROSITE" id="PS50158"/>
    </source>
</evidence>
<dbReference type="GO" id="GO:0008270">
    <property type="term" value="F:zinc ion binding"/>
    <property type="evidence" value="ECO:0007669"/>
    <property type="project" value="UniProtKB-KW"/>
</dbReference>
<organism evidence="7">
    <name type="scientific">Nippostrongylus brasiliensis</name>
    <name type="common">Rat hookworm</name>
    <dbReference type="NCBI Taxonomy" id="27835"/>
    <lineage>
        <taxon>Eukaryota</taxon>
        <taxon>Metazoa</taxon>
        <taxon>Ecdysozoa</taxon>
        <taxon>Nematoda</taxon>
        <taxon>Chromadorea</taxon>
        <taxon>Rhabditida</taxon>
        <taxon>Rhabditina</taxon>
        <taxon>Rhabditomorpha</taxon>
        <taxon>Strongyloidea</taxon>
        <taxon>Heligmosomidae</taxon>
        <taxon>Nippostrongylus</taxon>
    </lineage>
</organism>
<evidence type="ECO:0000256" key="3">
    <source>
        <dbReference type="SAM" id="Phobius"/>
    </source>
</evidence>
<feature type="region of interest" description="Disordered" evidence="2">
    <location>
        <begin position="49"/>
        <end position="89"/>
    </location>
</feature>
<dbReference type="InterPro" id="IPR043502">
    <property type="entry name" value="DNA/RNA_pol_sf"/>
</dbReference>
<feature type="transmembrane region" description="Helical" evidence="3">
    <location>
        <begin position="427"/>
        <end position="454"/>
    </location>
</feature>
<accession>A0A158QXS7</accession>
<keyword evidence="3" id="KW-1133">Transmembrane helix</keyword>
<dbReference type="AlphaFoldDB" id="A0A158QXS7"/>
<evidence type="ECO:0000313" key="6">
    <source>
        <dbReference type="Proteomes" id="UP000271162"/>
    </source>
</evidence>
<evidence type="ECO:0000256" key="2">
    <source>
        <dbReference type="SAM" id="MobiDB-lite"/>
    </source>
</evidence>
<dbReference type="GO" id="GO:0019899">
    <property type="term" value="F:enzyme binding"/>
    <property type="evidence" value="ECO:0007669"/>
    <property type="project" value="UniProtKB-ARBA"/>
</dbReference>
<dbReference type="WBParaSite" id="NBR_0000732701-mRNA-1">
    <property type="protein sequence ID" value="NBR_0000732701-mRNA-1"/>
    <property type="gene ID" value="NBR_0000732701"/>
</dbReference>
<feature type="transmembrane region" description="Helical" evidence="3">
    <location>
        <begin position="348"/>
        <end position="369"/>
    </location>
</feature>
<dbReference type="Gene3D" id="4.10.60.10">
    <property type="entry name" value="Zinc finger, CCHC-type"/>
    <property type="match status" value="1"/>
</dbReference>
<feature type="domain" description="CCHC-type" evidence="4">
    <location>
        <begin position="92"/>
        <end position="105"/>
    </location>
</feature>
<evidence type="ECO:0000313" key="5">
    <source>
        <dbReference type="EMBL" id="VDL70917.1"/>
    </source>
</evidence>
<gene>
    <name evidence="5" type="ORF">NBR_LOCUS7328</name>
</gene>
<dbReference type="STRING" id="27835.A0A158QXS7"/>
<evidence type="ECO:0000256" key="1">
    <source>
        <dbReference type="PROSITE-ProRule" id="PRU00047"/>
    </source>
</evidence>
<keyword evidence="1" id="KW-0479">Metal-binding</keyword>
<dbReference type="PANTHER" id="PTHR37984:SF5">
    <property type="entry name" value="PROTEIN NYNRIN-LIKE"/>
    <property type="match status" value="1"/>
</dbReference>
<dbReference type="Gene3D" id="3.10.10.10">
    <property type="entry name" value="HIV Type 1 Reverse Transcriptase, subunit A, domain 1"/>
    <property type="match status" value="1"/>
</dbReference>
<dbReference type="Proteomes" id="UP000271162">
    <property type="component" value="Unassembled WGS sequence"/>
</dbReference>
<dbReference type="PROSITE" id="PS50158">
    <property type="entry name" value="ZF_CCHC"/>
    <property type="match status" value="1"/>
</dbReference>
<dbReference type="InterPro" id="IPR019428">
    <property type="entry name" value="7TM_GPCR_serpentine_rcpt_Str"/>
</dbReference>
<keyword evidence="3" id="KW-0472">Membrane</keyword>
<dbReference type="SUPFAM" id="SSF56672">
    <property type="entry name" value="DNA/RNA polymerases"/>
    <property type="match status" value="1"/>
</dbReference>
<dbReference type="Pfam" id="PF10326">
    <property type="entry name" value="7TM_GPCR_Str"/>
    <property type="match status" value="1"/>
</dbReference>
<dbReference type="GO" id="GO:0003676">
    <property type="term" value="F:nucleic acid binding"/>
    <property type="evidence" value="ECO:0007669"/>
    <property type="project" value="InterPro"/>
</dbReference>
<keyword evidence="1" id="KW-0863">Zinc-finger</keyword>
<dbReference type="PANTHER" id="PTHR37984">
    <property type="entry name" value="PROTEIN CBG26694"/>
    <property type="match status" value="1"/>
</dbReference>
<keyword evidence="3" id="KW-0812">Transmembrane</keyword>
<feature type="transmembrane region" description="Helical" evidence="3">
    <location>
        <begin position="507"/>
        <end position="532"/>
    </location>
</feature>
<evidence type="ECO:0000313" key="7">
    <source>
        <dbReference type="WBParaSite" id="NBR_0000732701-mRNA-1"/>
    </source>
</evidence>
<dbReference type="SMART" id="SM00343">
    <property type="entry name" value="ZnF_C2HC"/>
    <property type="match status" value="2"/>
</dbReference>
<dbReference type="InterPro" id="IPR036875">
    <property type="entry name" value="Znf_CCHC_sf"/>
</dbReference>
<dbReference type="InterPro" id="IPR001878">
    <property type="entry name" value="Znf_CCHC"/>
</dbReference>
<dbReference type="InterPro" id="IPR050951">
    <property type="entry name" value="Retrovirus_Pol_polyprotein"/>
</dbReference>
<name>A0A158QXS7_NIPBR</name>
<reference evidence="7" key="1">
    <citation type="submission" date="2016-04" db="UniProtKB">
        <authorList>
            <consortium name="WormBaseParasite"/>
        </authorList>
    </citation>
    <scope>IDENTIFICATION</scope>
</reference>
<dbReference type="EMBL" id="UYSL01019879">
    <property type="protein sequence ID" value="VDL70917.1"/>
    <property type="molecule type" value="Genomic_DNA"/>
</dbReference>
<keyword evidence="1" id="KW-0862">Zinc</keyword>